<dbReference type="EMBL" id="CM004388">
    <property type="protein sequence ID" value="OAY56268.1"/>
    <property type="molecule type" value="Genomic_DNA"/>
</dbReference>
<evidence type="ECO:0000256" key="7">
    <source>
        <dbReference type="SAM" id="MobiDB-lite"/>
    </source>
</evidence>
<dbReference type="CDD" id="cd11449">
    <property type="entry name" value="bHLH_AtAIB_like"/>
    <property type="match status" value="1"/>
</dbReference>
<dbReference type="OMA" id="ANNSFGM"/>
<dbReference type="GO" id="GO:0003700">
    <property type="term" value="F:DNA-binding transcription factor activity"/>
    <property type="evidence" value="ECO:0000318"/>
    <property type="project" value="GO_Central"/>
</dbReference>
<dbReference type="PANTHER" id="PTHR11514:SF115">
    <property type="entry name" value="TRANSCRIPTION FACTOR"/>
    <property type="match status" value="1"/>
</dbReference>
<keyword evidence="10" id="KW-1185">Reference proteome</keyword>
<dbReference type="SUPFAM" id="SSF47459">
    <property type="entry name" value="HLH, helix-loop-helix DNA-binding domain"/>
    <property type="match status" value="1"/>
</dbReference>
<dbReference type="GO" id="GO:0006355">
    <property type="term" value="P:regulation of DNA-templated transcription"/>
    <property type="evidence" value="ECO:0000318"/>
    <property type="project" value="GO_Central"/>
</dbReference>
<dbReference type="InterPro" id="IPR011598">
    <property type="entry name" value="bHLH_dom"/>
</dbReference>
<keyword evidence="2 5" id="KW-0805">Transcription regulation</keyword>
<dbReference type="SMART" id="SM00353">
    <property type="entry name" value="HLH"/>
    <property type="match status" value="1"/>
</dbReference>
<evidence type="ECO:0000313" key="9">
    <source>
        <dbReference type="EMBL" id="OAY56268.1"/>
    </source>
</evidence>
<dbReference type="STRING" id="3983.A0A2C9W9W2"/>
<keyword evidence="3 5" id="KW-0804">Transcription</keyword>
<organism evidence="9 10">
    <name type="scientific">Manihot esculenta</name>
    <name type="common">Cassava</name>
    <name type="synonym">Jatropha manihot</name>
    <dbReference type="NCBI Taxonomy" id="3983"/>
    <lineage>
        <taxon>Eukaryota</taxon>
        <taxon>Viridiplantae</taxon>
        <taxon>Streptophyta</taxon>
        <taxon>Embryophyta</taxon>
        <taxon>Tracheophyta</taxon>
        <taxon>Spermatophyta</taxon>
        <taxon>Magnoliopsida</taxon>
        <taxon>eudicotyledons</taxon>
        <taxon>Gunneridae</taxon>
        <taxon>Pentapetalae</taxon>
        <taxon>rosids</taxon>
        <taxon>fabids</taxon>
        <taxon>Malpighiales</taxon>
        <taxon>Euphorbiaceae</taxon>
        <taxon>Crotonoideae</taxon>
        <taxon>Manihoteae</taxon>
        <taxon>Manihot</taxon>
    </lineage>
</organism>
<evidence type="ECO:0000256" key="2">
    <source>
        <dbReference type="ARBA" id="ARBA00023015"/>
    </source>
</evidence>
<feature type="coiled-coil region" evidence="6">
    <location>
        <begin position="335"/>
        <end position="362"/>
    </location>
</feature>
<protein>
    <recommendedName>
        <fullName evidence="5">Transcription factor</fullName>
        <shortName evidence="5">bHLH transcription factor</shortName>
    </recommendedName>
    <alternativeName>
        <fullName evidence="5">Basic helix-loop-helix protein</fullName>
    </alternativeName>
</protein>
<dbReference type="AlphaFoldDB" id="A0A2C9W9W2"/>
<dbReference type="Pfam" id="PF00010">
    <property type="entry name" value="HLH"/>
    <property type="match status" value="1"/>
</dbReference>
<evidence type="ECO:0000256" key="5">
    <source>
        <dbReference type="RuleBase" id="RU369104"/>
    </source>
</evidence>
<dbReference type="Gene3D" id="4.10.280.10">
    <property type="entry name" value="Helix-loop-helix DNA-binding domain"/>
    <property type="match status" value="1"/>
</dbReference>
<feature type="domain" description="BHLH" evidence="8">
    <location>
        <begin position="296"/>
        <end position="345"/>
    </location>
</feature>
<feature type="region of interest" description="Disordered" evidence="7">
    <location>
        <begin position="243"/>
        <end position="295"/>
    </location>
</feature>
<evidence type="ECO:0000256" key="6">
    <source>
        <dbReference type="SAM" id="Coils"/>
    </source>
</evidence>
<dbReference type="InterPro" id="IPR045084">
    <property type="entry name" value="AIB/MYC-like"/>
</dbReference>
<dbReference type="PANTHER" id="PTHR11514">
    <property type="entry name" value="MYC"/>
    <property type="match status" value="1"/>
</dbReference>
<dbReference type="InterPro" id="IPR036638">
    <property type="entry name" value="HLH_DNA-bd_sf"/>
</dbReference>
<dbReference type="Proteomes" id="UP000091857">
    <property type="component" value="Chromosome 2"/>
</dbReference>
<keyword evidence="6" id="KW-0175">Coiled coil</keyword>
<evidence type="ECO:0000313" key="10">
    <source>
        <dbReference type="Proteomes" id="UP000091857"/>
    </source>
</evidence>
<dbReference type="InterPro" id="IPR025610">
    <property type="entry name" value="MYC/MYB_N"/>
</dbReference>
<feature type="compositionally biased region" description="Basic and acidic residues" evidence="7">
    <location>
        <begin position="243"/>
        <end position="257"/>
    </location>
</feature>
<dbReference type="GO" id="GO:0005634">
    <property type="term" value="C:nucleus"/>
    <property type="evidence" value="ECO:0000318"/>
    <property type="project" value="GO_Central"/>
</dbReference>
<accession>A0A2C9W9W2</accession>
<evidence type="ECO:0000259" key="8">
    <source>
        <dbReference type="PROSITE" id="PS50888"/>
    </source>
</evidence>
<dbReference type="OrthoDB" id="1926382at2759"/>
<evidence type="ECO:0000256" key="4">
    <source>
        <dbReference type="ARBA" id="ARBA00023242"/>
    </source>
</evidence>
<dbReference type="PROSITE" id="PS50888">
    <property type="entry name" value="BHLH"/>
    <property type="match status" value="1"/>
</dbReference>
<keyword evidence="4 5" id="KW-0539">Nucleus</keyword>
<evidence type="ECO:0000256" key="1">
    <source>
        <dbReference type="ARBA" id="ARBA00004123"/>
    </source>
</evidence>
<evidence type="ECO:0000256" key="3">
    <source>
        <dbReference type="ARBA" id="ARBA00023163"/>
    </source>
</evidence>
<dbReference type="Pfam" id="PF14215">
    <property type="entry name" value="bHLH-MYC_N"/>
    <property type="match status" value="1"/>
</dbReference>
<comment type="subcellular location">
    <subcellularLocation>
        <location evidence="1 5">Nucleus</location>
    </subcellularLocation>
</comment>
<sequence>MEEIASPSSSSTFMSFCQDSSPPLQQRLQFILQTRPEWWVYAIFWQVSKDATGSLVFTWGDGHFRGTKEFAAKACNKQNQPKFGFNLERKMINKDSQTLFSDDMDMDRLADVDVIDYEWFYTVSVTRSFAIDDGILGRTFGSGAFIWLTGNQELQMYECERVKEARMHGIQTLVCISTSCAVVELGSSNTIDKDWSLVHLCKSLFGGDTACLISKEPSHESQLQIPNTPFLDIGMYSASQKDTFAEKKNEGDKKKDGTGQGRSSPDSARSDSDGNFAAGNTDRLKKRGRAQLNGKELTLNHVEAERQRRERLNHRFYALRSVVPNVSKMDKASLLADAVTYIKELKAKVDELETKLQAVSKKSKSPNISDSQISAESMIDHIRSSTGYKTKAMELEVKIVGSEAMIRFLSPDVNYPAARLMDALREVEFKVHHASMSSIKEMVLQDVVARVPDGLTNEEVVRSAILQRMQN</sequence>
<reference evidence="10" key="1">
    <citation type="journal article" date="2016" name="Nat. Biotechnol.">
        <title>Sequencing wild and cultivated cassava and related species reveals extensive interspecific hybridization and genetic diversity.</title>
        <authorList>
            <person name="Bredeson J.V."/>
            <person name="Lyons J.B."/>
            <person name="Prochnik S.E."/>
            <person name="Wu G.A."/>
            <person name="Ha C.M."/>
            <person name="Edsinger-Gonzales E."/>
            <person name="Grimwood J."/>
            <person name="Schmutz J."/>
            <person name="Rabbi I.Y."/>
            <person name="Egesi C."/>
            <person name="Nauluvula P."/>
            <person name="Lebot V."/>
            <person name="Ndunguru J."/>
            <person name="Mkamilo G."/>
            <person name="Bart R.S."/>
            <person name="Setter T.L."/>
            <person name="Gleadow R.M."/>
            <person name="Kulakow P."/>
            <person name="Ferguson M.E."/>
            <person name="Rounsley S."/>
            <person name="Rokhsar D.S."/>
        </authorList>
    </citation>
    <scope>NUCLEOTIDE SEQUENCE [LARGE SCALE GENOMIC DNA]</scope>
    <source>
        <strain evidence="10">cv. AM560-2</strain>
    </source>
</reference>
<dbReference type="Gramene" id="Manes.02G002300.1.v8.1">
    <property type="protein sequence ID" value="Manes.02G002300.1.v8.1.CDS.1"/>
    <property type="gene ID" value="Manes.02G002300.v8.1"/>
</dbReference>
<dbReference type="GO" id="GO:0046983">
    <property type="term" value="F:protein dimerization activity"/>
    <property type="evidence" value="ECO:0007669"/>
    <property type="project" value="InterPro"/>
</dbReference>
<dbReference type="SMR" id="A0A2C9W9W2"/>
<comment type="caution">
    <text evidence="9">The sequence shown here is derived from an EMBL/GenBank/DDBJ whole genome shotgun (WGS) entry which is preliminary data.</text>
</comment>
<name>A0A2C9W9W2_MANES</name>
<proteinExistence type="predicted"/>
<gene>
    <name evidence="9" type="ORF">MANES_02G002300v8</name>
</gene>
<dbReference type="GO" id="GO:0000976">
    <property type="term" value="F:transcription cis-regulatory region binding"/>
    <property type="evidence" value="ECO:0000318"/>
    <property type="project" value="GO_Central"/>
</dbReference>